<dbReference type="Pfam" id="PF04542">
    <property type="entry name" value="Sigma70_r2"/>
    <property type="match status" value="1"/>
</dbReference>
<protein>
    <submittedName>
        <fullName evidence="6">Probable ECF sigma factor</fullName>
    </submittedName>
</protein>
<name>A6DFN8_9BACT</name>
<dbReference type="Proteomes" id="UP000004947">
    <property type="component" value="Unassembled WGS sequence"/>
</dbReference>
<reference evidence="6 7" key="1">
    <citation type="journal article" date="2010" name="J. Bacteriol.">
        <title>Genome sequence of Lentisphaera araneosa HTCC2155T, the type species of the order Lentisphaerales in the phylum Lentisphaerae.</title>
        <authorList>
            <person name="Thrash J.C."/>
            <person name="Cho J.C."/>
            <person name="Vergin K.L."/>
            <person name="Morris R.M."/>
            <person name="Giovannoni S.J."/>
        </authorList>
    </citation>
    <scope>NUCLEOTIDE SEQUENCE [LARGE SCALE GENOMIC DNA]</scope>
    <source>
        <strain evidence="6 7">HTCC2155</strain>
    </source>
</reference>
<evidence type="ECO:0000313" key="6">
    <source>
        <dbReference type="EMBL" id="EDM29618.1"/>
    </source>
</evidence>
<evidence type="ECO:0000313" key="7">
    <source>
        <dbReference type="Proteomes" id="UP000004947"/>
    </source>
</evidence>
<evidence type="ECO:0000256" key="1">
    <source>
        <dbReference type="ARBA" id="ARBA00023015"/>
    </source>
</evidence>
<comment type="caution">
    <text evidence="6">The sequence shown here is derived from an EMBL/GenBank/DDBJ whole genome shotgun (WGS) entry which is preliminary data.</text>
</comment>
<gene>
    <name evidence="6" type="ORF">LNTAR_17748</name>
</gene>
<evidence type="ECO:0000256" key="4">
    <source>
        <dbReference type="ARBA" id="ARBA00023163"/>
    </source>
</evidence>
<dbReference type="eggNOG" id="COG1595">
    <property type="taxonomic scope" value="Bacteria"/>
</dbReference>
<dbReference type="GO" id="GO:0003677">
    <property type="term" value="F:DNA binding"/>
    <property type="evidence" value="ECO:0007669"/>
    <property type="project" value="UniProtKB-KW"/>
</dbReference>
<dbReference type="RefSeq" id="WP_007276737.1">
    <property type="nucleotide sequence ID" value="NZ_ABCK01000001.1"/>
</dbReference>
<keyword evidence="7" id="KW-1185">Reference proteome</keyword>
<dbReference type="SUPFAM" id="SSF88946">
    <property type="entry name" value="Sigma2 domain of RNA polymerase sigma factors"/>
    <property type="match status" value="1"/>
</dbReference>
<dbReference type="AlphaFoldDB" id="A6DFN8"/>
<keyword evidence="2" id="KW-0731">Sigma factor</keyword>
<evidence type="ECO:0000256" key="2">
    <source>
        <dbReference type="ARBA" id="ARBA00023082"/>
    </source>
</evidence>
<dbReference type="PANTHER" id="PTHR43133">
    <property type="entry name" value="RNA POLYMERASE ECF-TYPE SIGMA FACTO"/>
    <property type="match status" value="1"/>
</dbReference>
<dbReference type="GO" id="GO:0006352">
    <property type="term" value="P:DNA-templated transcription initiation"/>
    <property type="evidence" value="ECO:0007669"/>
    <property type="project" value="InterPro"/>
</dbReference>
<proteinExistence type="predicted"/>
<dbReference type="PANTHER" id="PTHR43133:SF8">
    <property type="entry name" value="RNA POLYMERASE SIGMA FACTOR HI_1459-RELATED"/>
    <property type="match status" value="1"/>
</dbReference>
<evidence type="ECO:0000256" key="3">
    <source>
        <dbReference type="ARBA" id="ARBA00023125"/>
    </source>
</evidence>
<dbReference type="EMBL" id="ABCK01000001">
    <property type="protein sequence ID" value="EDM29618.1"/>
    <property type="molecule type" value="Genomic_DNA"/>
</dbReference>
<dbReference type="InterPro" id="IPR014284">
    <property type="entry name" value="RNA_pol_sigma-70_dom"/>
</dbReference>
<dbReference type="NCBIfam" id="TIGR02937">
    <property type="entry name" value="sigma70-ECF"/>
    <property type="match status" value="1"/>
</dbReference>
<dbReference type="GO" id="GO:0016987">
    <property type="term" value="F:sigma factor activity"/>
    <property type="evidence" value="ECO:0007669"/>
    <property type="project" value="UniProtKB-KW"/>
</dbReference>
<organism evidence="6 7">
    <name type="scientific">Lentisphaera araneosa HTCC2155</name>
    <dbReference type="NCBI Taxonomy" id="313628"/>
    <lineage>
        <taxon>Bacteria</taxon>
        <taxon>Pseudomonadati</taxon>
        <taxon>Lentisphaerota</taxon>
        <taxon>Lentisphaeria</taxon>
        <taxon>Lentisphaerales</taxon>
        <taxon>Lentisphaeraceae</taxon>
        <taxon>Lentisphaera</taxon>
    </lineage>
</organism>
<dbReference type="InterPro" id="IPR013325">
    <property type="entry name" value="RNA_pol_sigma_r2"/>
</dbReference>
<dbReference type="InterPro" id="IPR039425">
    <property type="entry name" value="RNA_pol_sigma-70-like"/>
</dbReference>
<dbReference type="Gene3D" id="1.10.1740.10">
    <property type="match status" value="1"/>
</dbReference>
<dbReference type="InterPro" id="IPR007627">
    <property type="entry name" value="RNA_pol_sigma70_r2"/>
</dbReference>
<feature type="domain" description="RNA polymerase sigma-70 region 2" evidence="5">
    <location>
        <begin position="28"/>
        <end position="94"/>
    </location>
</feature>
<sequence length="198" mass="23933">MDPYATRRTLILRVKDQYDEKAWEEFAEIYSRYIYAIIRNMNISANHADDILQQVMMKLWKRLPHMDTDEIRRFRNYLSKCTKNCVLTFIEKRKGILERESKACTDASVSYLNNIKLNDIEEISQREWQIHITHLAFEELEKNYPKESIDVLRLALEGFNVDEITERLDLDLKKVYNLRFRMKERFANEVNKLRCELE</sequence>
<accession>A6DFN8</accession>
<dbReference type="OrthoDB" id="799938at2"/>
<evidence type="ECO:0000259" key="5">
    <source>
        <dbReference type="Pfam" id="PF04542"/>
    </source>
</evidence>
<keyword evidence="1" id="KW-0805">Transcription regulation</keyword>
<keyword evidence="4" id="KW-0804">Transcription</keyword>
<keyword evidence="3" id="KW-0238">DNA-binding</keyword>